<sequence>MLSKKQTEQRNEILECLYLHGALSRAELSRMLGITPATMTEITGYLINDGLIKECGEELNDSGVGRKKILLEVSPHYSYYMGIELSEHKLIICLTDNLGECLPSETVVKEFDQDFRLSEDNIKRSVEAFLVKHADYQIKAIGIAVPGHYDSKKQKIVSNNPFWAEFQISQILSSFTLPVYVKNNVKCMALTELYLNGGKRQRNFLFLSLKRGIFAAYVYNGQIYGDTNYLVGEVGHVVVNPDGEQCECGKAGCLQTYAGMKWLIKKARYAYESGRSSYLNLLVDDASEITLSHLLLAYNMGDEIIHKIVEQAIDYLTLQINNLSMIVDVEVVYIHGKLFEERSIAEKLQSKLEQAPRIVQQEHHIEHFVLHYNSNKGAIGACTLAIYNHFIFNHTGENQ</sequence>
<evidence type="ECO:0000313" key="4">
    <source>
        <dbReference type="EMBL" id="SNU90908.1"/>
    </source>
</evidence>
<dbReference type="AlphaFoldDB" id="A0A239T1C8"/>
<dbReference type="Proteomes" id="UP000215185">
    <property type="component" value="Chromosome 1"/>
</dbReference>
<evidence type="ECO:0000256" key="3">
    <source>
        <dbReference type="ARBA" id="ARBA00022629"/>
    </source>
</evidence>
<dbReference type="Pfam" id="PF00480">
    <property type="entry name" value="ROK"/>
    <property type="match status" value="1"/>
</dbReference>
<keyword evidence="3" id="KW-0119">Carbohydrate metabolism</keyword>
<dbReference type="GO" id="GO:0042732">
    <property type="term" value="P:D-xylose metabolic process"/>
    <property type="evidence" value="ECO:0007669"/>
    <property type="project" value="UniProtKB-KW"/>
</dbReference>
<dbReference type="PANTHER" id="PTHR18964">
    <property type="entry name" value="ROK (REPRESSOR, ORF, KINASE) FAMILY"/>
    <property type="match status" value="1"/>
</dbReference>
<dbReference type="SUPFAM" id="SSF53067">
    <property type="entry name" value="Actin-like ATPase domain"/>
    <property type="match status" value="1"/>
</dbReference>
<proteinExistence type="inferred from homology"/>
<dbReference type="InterPro" id="IPR000600">
    <property type="entry name" value="ROK"/>
</dbReference>
<gene>
    <name evidence="4" type="primary">mlc</name>
    <name evidence="4" type="ORF">SAMEA4412692_02053</name>
</gene>
<accession>A0A239T1C8</accession>
<comment type="function">
    <text evidence="1">Transcriptional repressor of xylose-utilizing enzymes.</text>
</comment>
<dbReference type="SUPFAM" id="SSF46785">
    <property type="entry name" value="Winged helix' DNA-binding domain"/>
    <property type="match status" value="1"/>
</dbReference>
<dbReference type="InterPro" id="IPR036390">
    <property type="entry name" value="WH_DNA-bd_sf"/>
</dbReference>
<organism evidence="4 5">
    <name type="scientific">Streptococcus merionis</name>
    <dbReference type="NCBI Taxonomy" id="400065"/>
    <lineage>
        <taxon>Bacteria</taxon>
        <taxon>Bacillati</taxon>
        <taxon>Bacillota</taxon>
        <taxon>Bacilli</taxon>
        <taxon>Lactobacillales</taxon>
        <taxon>Streptococcaceae</taxon>
        <taxon>Streptococcus</taxon>
    </lineage>
</organism>
<dbReference type="OrthoDB" id="9796533at2"/>
<name>A0A239T1C8_9STRE</name>
<dbReference type="STRING" id="1123308.GCA_000380085_02124"/>
<reference evidence="4 5" key="1">
    <citation type="submission" date="2017-06" db="EMBL/GenBank/DDBJ databases">
        <authorList>
            <consortium name="Pathogen Informatics"/>
        </authorList>
    </citation>
    <scope>NUCLEOTIDE SEQUENCE [LARGE SCALE GENOMIC DNA]</scope>
    <source>
        <strain evidence="4 5">NCTC13788</strain>
    </source>
</reference>
<evidence type="ECO:0000256" key="1">
    <source>
        <dbReference type="ARBA" id="ARBA00002486"/>
    </source>
</evidence>
<dbReference type="RefSeq" id="WP_018374675.1">
    <property type="nucleotide sequence ID" value="NZ_LT906439.1"/>
</dbReference>
<protein>
    <submittedName>
        <fullName evidence="4">Putative ROK family protein</fullName>
    </submittedName>
</protein>
<keyword evidence="3" id="KW-0859">Xylose metabolism</keyword>
<dbReference type="Gene3D" id="3.30.420.40">
    <property type="match status" value="2"/>
</dbReference>
<dbReference type="KEGG" id="smen:SAMEA4412692_2053"/>
<dbReference type="InterPro" id="IPR043129">
    <property type="entry name" value="ATPase_NBD"/>
</dbReference>
<dbReference type="Gene3D" id="1.10.10.10">
    <property type="entry name" value="Winged helix-like DNA-binding domain superfamily/Winged helix DNA-binding domain"/>
    <property type="match status" value="1"/>
</dbReference>
<keyword evidence="5" id="KW-1185">Reference proteome</keyword>
<dbReference type="InterPro" id="IPR036388">
    <property type="entry name" value="WH-like_DNA-bd_sf"/>
</dbReference>
<comment type="similarity">
    <text evidence="2">Belongs to the ROK (NagC/XylR) family.</text>
</comment>
<dbReference type="eggNOG" id="COG1940">
    <property type="taxonomic scope" value="Bacteria"/>
</dbReference>
<evidence type="ECO:0000313" key="5">
    <source>
        <dbReference type="Proteomes" id="UP000215185"/>
    </source>
</evidence>
<dbReference type="EMBL" id="LT906439">
    <property type="protein sequence ID" value="SNU90908.1"/>
    <property type="molecule type" value="Genomic_DNA"/>
</dbReference>
<dbReference type="Pfam" id="PF13412">
    <property type="entry name" value="HTH_24"/>
    <property type="match status" value="1"/>
</dbReference>
<dbReference type="PANTHER" id="PTHR18964:SF149">
    <property type="entry name" value="BIFUNCTIONAL UDP-N-ACETYLGLUCOSAMINE 2-EPIMERASE_N-ACETYLMANNOSAMINE KINASE"/>
    <property type="match status" value="1"/>
</dbReference>
<evidence type="ECO:0000256" key="2">
    <source>
        <dbReference type="ARBA" id="ARBA00006479"/>
    </source>
</evidence>